<gene>
    <name evidence="1" type="ORF">NQ176_g11162</name>
</gene>
<accession>A0ACC1MCK5</accession>
<organism evidence="1 2">
    <name type="scientific">Zarea fungicola</name>
    <dbReference type="NCBI Taxonomy" id="93591"/>
    <lineage>
        <taxon>Eukaryota</taxon>
        <taxon>Fungi</taxon>
        <taxon>Dikarya</taxon>
        <taxon>Ascomycota</taxon>
        <taxon>Pezizomycotina</taxon>
        <taxon>Sordariomycetes</taxon>
        <taxon>Hypocreomycetidae</taxon>
        <taxon>Hypocreales</taxon>
        <taxon>Cordycipitaceae</taxon>
        <taxon>Zarea</taxon>
    </lineage>
</organism>
<reference evidence="1" key="1">
    <citation type="submission" date="2022-08" db="EMBL/GenBank/DDBJ databases">
        <title>Genome Sequence of Lecanicillium fungicola.</title>
        <authorList>
            <person name="Buettner E."/>
        </authorList>
    </citation>
    <scope>NUCLEOTIDE SEQUENCE</scope>
    <source>
        <strain evidence="1">Babe33</strain>
    </source>
</reference>
<protein>
    <submittedName>
        <fullName evidence="1">Uncharacterized protein</fullName>
    </submittedName>
</protein>
<evidence type="ECO:0000313" key="1">
    <source>
        <dbReference type="EMBL" id="KAJ2958759.1"/>
    </source>
</evidence>
<dbReference type="EMBL" id="JANJQO010003529">
    <property type="protein sequence ID" value="KAJ2958759.1"/>
    <property type="molecule type" value="Genomic_DNA"/>
</dbReference>
<sequence length="228" mass="23925">MEKESDKSTTPSDVEAGSGSVAGVTNDAEYVHPRAGIQPWRWTLTCAVLYLGALLYGLDTTIAADVQAQAYESLGHIENLPWIGLGFPMASAALILPYGRAYGLFNVRPLIIVSMLIFEIGSAICGAAPTSNALVVGRAIAGIGGAGMYLGALTYSTTFSTPTEAPIYNALTGLSWGVGCILGPVIGGAFSVSSATWRWVCSVSLSRYLSFSASFNRYTYANVVCVTV</sequence>
<dbReference type="Proteomes" id="UP001143910">
    <property type="component" value="Unassembled WGS sequence"/>
</dbReference>
<keyword evidence="2" id="KW-1185">Reference proteome</keyword>
<name>A0ACC1MCK5_9HYPO</name>
<proteinExistence type="predicted"/>
<evidence type="ECO:0000313" key="2">
    <source>
        <dbReference type="Proteomes" id="UP001143910"/>
    </source>
</evidence>
<comment type="caution">
    <text evidence="1">The sequence shown here is derived from an EMBL/GenBank/DDBJ whole genome shotgun (WGS) entry which is preliminary data.</text>
</comment>